<dbReference type="InterPro" id="IPR003959">
    <property type="entry name" value="ATPase_AAA_core"/>
</dbReference>
<reference evidence="2" key="1">
    <citation type="submission" date="2021-02" db="EMBL/GenBank/DDBJ databases">
        <title>Genome sequence of Rhodospirillales sp. strain TMPK1 isolated from soil.</title>
        <authorList>
            <person name="Nakai R."/>
            <person name="Kusada H."/>
            <person name="Tamaki H."/>
        </authorList>
    </citation>
    <scope>NUCLEOTIDE SEQUENCE</scope>
    <source>
        <strain evidence="2">TMPK1</strain>
    </source>
</reference>
<dbReference type="EMBL" id="BOPV01000001">
    <property type="protein sequence ID" value="GIL39222.1"/>
    <property type="molecule type" value="Genomic_DNA"/>
</dbReference>
<dbReference type="PANTHER" id="PTHR43581">
    <property type="entry name" value="ATP/GTP PHOSPHATASE"/>
    <property type="match status" value="1"/>
</dbReference>
<dbReference type="InterPro" id="IPR027417">
    <property type="entry name" value="P-loop_NTPase"/>
</dbReference>
<evidence type="ECO:0000313" key="3">
    <source>
        <dbReference type="Proteomes" id="UP000681075"/>
    </source>
</evidence>
<evidence type="ECO:0000313" key="2">
    <source>
        <dbReference type="EMBL" id="GIL39222.1"/>
    </source>
</evidence>
<dbReference type="PANTHER" id="PTHR43581:SF2">
    <property type="entry name" value="EXCINUCLEASE ATPASE SUBUNIT"/>
    <property type="match status" value="1"/>
</dbReference>
<proteinExistence type="predicted"/>
<dbReference type="Proteomes" id="UP000681075">
    <property type="component" value="Unassembled WGS sequence"/>
</dbReference>
<dbReference type="GO" id="GO:0005524">
    <property type="term" value="F:ATP binding"/>
    <property type="evidence" value="ECO:0007669"/>
    <property type="project" value="InterPro"/>
</dbReference>
<keyword evidence="3" id="KW-1185">Reference proteome</keyword>
<dbReference type="SUPFAM" id="SSF52540">
    <property type="entry name" value="P-loop containing nucleoside triphosphate hydrolases"/>
    <property type="match status" value="1"/>
</dbReference>
<protein>
    <recommendedName>
        <fullName evidence="1">ATPase AAA-type core domain-containing protein</fullName>
    </recommendedName>
</protein>
<evidence type="ECO:0000259" key="1">
    <source>
        <dbReference type="Pfam" id="PF13304"/>
    </source>
</evidence>
<dbReference type="RefSeq" id="WP_420242320.1">
    <property type="nucleotide sequence ID" value="NZ_BOPV01000001.1"/>
</dbReference>
<feature type="domain" description="ATPase AAA-type core" evidence="1">
    <location>
        <begin position="52"/>
        <end position="416"/>
    </location>
</feature>
<dbReference type="GO" id="GO:0016887">
    <property type="term" value="F:ATP hydrolysis activity"/>
    <property type="evidence" value="ECO:0007669"/>
    <property type="project" value="InterPro"/>
</dbReference>
<name>A0A8S8XB16_9PROT</name>
<comment type="caution">
    <text evidence="2">The sequence shown here is derived from an EMBL/GenBank/DDBJ whole genome shotgun (WGS) entry which is preliminary data.</text>
</comment>
<accession>A0A8S8XB16</accession>
<gene>
    <name evidence="2" type="ORF">TMPK1_14590</name>
</gene>
<dbReference type="Gene3D" id="3.40.50.300">
    <property type="entry name" value="P-loop containing nucleotide triphosphate hydrolases"/>
    <property type="match status" value="1"/>
</dbReference>
<dbReference type="AlphaFoldDB" id="A0A8S8XB16"/>
<organism evidence="2 3">
    <name type="scientific">Roseiterribacter gracilis</name>
    <dbReference type="NCBI Taxonomy" id="2812848"/>
    <lineage>
        <taxon>Bacteria</taxon>
        <taxon>Pseudomonadati</taxon>
        <taxon>Pseudomonadota</taxon>
        <taxon>Alphaproteobacteria</taxon>
        <taxon>Rhodospirillales</taxon>
        <taxon>Roseiterribacteraceae</taxon>
        <taxon>Roseiterribacter</taxon>
    </lineage>
</organism>
<dbReference type="InterPro" id="IPR051396">
    <property type="entry name" value="Bact_Antivir_Def_Nuclease"/>
</dbReference>
<dbReference type="Pfam" id="PF13304">
    <property type="entry name" value="AAA_21"/>
    <property type="match status" value="1"/>
</dbReference>
<sequence>MASPQSDIDAEGAALQPVRLHRFAIDGLFGRSPIAIDFPPAAELASEPSILILSGQNGSGKTTILKMLAGATSMNFDTFRAVPFRNAILEFSNGEVLQVERTSNEDRPLRISFGGKEAFLAKDKRQPNVYSPREQLAIDAVREQTKRVLKHISFQFLDTTRSTFDQRETFDIDSVVQVSPGRYSVKHQGRGKELEPLADKVREFMREAQVNYRKFFQAENLELLPRILQRFKTDKVVAKPEQLLSRVKAIAARIPEMKRLGLQTDDVDIETLTDLLISGEFTSDEHSLALLETYVETQTNKQSSRELIAHRLLEFEKIMDEFLVAKTVRVDARLGLKIETDQLQNLRESELSSGEYHFLLMMVAALLCRRSGSIIAIDEPELSLHVGWQRKVVGALARCAAGASPLFIFATHSMAISAEHRDRTKSLSAID</sequence>